<comment type="subcellular location">
    <subcellularLocation>
        <location evidence="1">Membrane</location>
        <topology evidence="1">Multi-pass membrane protein</topology>
    </subcellularLocation>
</comment>
<evidence type="ECO:0000256" key="5">
    <source>
        <dbReference type="SAM" id="Phobius"/>
    </source>
</evidence>
<dbReference type="AlphaFoldDB" id="A0A915CZD7"/>
<feature type="transmembrane region" description="Helical" evidence="5">
    <location>
        <begin position="181"/>
        <end position="205"/>
    </location>
</feature>
<keyword evidence="2 5" id="KW-0812">Transmembrane</keyword>
<keyword evidence="6" id="KW-1185">Reference proteome</keyword>
<dbReference type="WBParaSite" id="jg13869">
    <property type="protein sequence ID" value="jg13869"/>
    <property type="gene ID" value="jg13869"/>
</dbReference>
<sequence>MTSTVTSAISQEVLTSCQNVEILSRSVVYKLILFIKGWANAIGIAAFVFHIFTQKEIYLLARCFGSYSFTNFYTMELWRLVSFVTDPCARLWWTPSLFYLRAAYASCLTGMNSSMIVLCIERIVCISQISNYEESSRPKLVAFLLTFLALFFCIVFVLLYLPGIDWSHGLPVSTVRNANNAANFQIMLYFFIIMEFLGVFFFFFIHNWEMTDIPCISSVSVKFQVEETIQITKLFLPLVTTKCLLLFFSVFAMIFINKMWPNTTVDEQMIIYESINIQYVQPLPTAFWLLYGSGQLKKFFCLKKNSVMEAEYNKGSDHDQDDHF</sequence>
<organism evidence="6 7">
    <name type="scientific">Ditylenchus dipsaci</name>
    <dbReference type="NCBI Taxonomy" id="166011"/>
    <lineage>
        <taxon>Eukaryota</taxon>
        <taxon>Metazoa</taxon>
        <taxon>Ecdysozoa</taxon>
        <taxon>Nematoda</taxon>
        <taxon>Chromadorea</taxon>
        <taxon>Rhabditida</taxon>
        <taxon>Tylenchina</taxon>
        <taxon>Tylenchomorpha</taxon>
        <taxon>Sphaerularioidea</taxon>
        <taxon>Anguinidae</taxon>
        <taxon>Anguininae</taxon>
        <taxon>Ditylenchus</taxon>
    </lineage>
</organism>
<evidence type="ECO:0000256" key="4">
    <source>
        <dbReference type="ARBA" id="ARBA00023136"/>
    </source>
</evidence>
<dbReference type="InterPro" id="IPR053286">
    <property type="entry name" value="Nematode_rcpt-like_srab"/>
</dbReference>
<feature type="transmembrane region" description="Helical" evidence="5">
    <location>
        <begin position="31"/>
        <end position="52"/>
    </location>
</feature>
<evidence type="ECO:0000256" key="2">
    <source>
        <dbReference type="ARBA" id="ARBA00022692"/>
    </source>
</evidence>
<reference evidence="7" key="1">
    <citation type="submission" date="2022-11" db="UniProtKB">
        <authorList>
            <consortium name="WormBaseParasite"/>
        </authorList>
    </citation>
    <scope>IDENTIFICATION</scope>
</reference>
<evidence type="ECO:0000313" key="6">
    <source>
        <dbReference type="Proteomes" id="UP000887574"/>
    </source>
</evidence>
<dbReference type="PANTHER" id="PTHR46561">
    <property type="entry name" value="SERPENTINE RECEPTOR, CLASS AB (CLASS A-LIKE)-RELATED"/>
    <property type="match status" value="1"/>
</dbReference>
<proteinExistence type="predicted"/>
<feature type="transmembrane region" description="Helical" evidence="5">
    <location>
        <begin position="234"/>
        <end position="256"/>
    </location>
</feature>
<dbReference type="Pfam" id="PF10292">
    <property type="entry name" value="7TM_GPCR_Srab"/>
    <property type="match status" value="1"/>
</dbReference>
<keyword evidence="4 5" id="KW-0472">Membrane</keyword>
<name>A0A915CZD7_9BILA</name>
<dbReference type="Proteomes" id="UP000887574">
    <property type="component" value="Unplaced"/>
</dbReference>
<dbReference type="InterPro" id="IPR019408">
    <property type="entry name" value="7TM_GPCR_serpentine_rcpt_Srab"/>
</dbReference>
<protein>
    <submittedName>
        <fullName evidence="7">Uncharacterized protein</fullName>
    </submittedName>
</protein>
<keyword evidence="3 5" id="KW-1133">Transmembrane helix</keyword>
<dbReference type="PANTHER" id="PTHR46561:SF11">
    <property type="entry name" value="SERPENTINE RECEPTOR CLASS ALPHA_BETA-14"/>
    <property type="match status" value="1"/>
</dbReference>
<accession>A0A915CZD7</accession>
<dbReference type="GO" id="GO:0016020">
    <property type="term" value="C:membrane"/>
    <property type="evidence" value="ECO:0007669"/>
    <property type="project" value="UniProtKB-SubCell"/>
</dbReference>
<evidence type="ECO:0000256" key="1">
    <source>
        <dbReference type="ARBA" id="ARBA00004141"/>
    </source>
</evidence>
<feature type="transmembrane region" description="Helical" evidence="5">
    <location>
        <begin position="140"/>
        <end position="161"/>
    </location>
</feature>
<feature type="transmembrane region" description="Helical" evidence="5">
    <location>
        <begin position="98"/>
        <end position="120"/>
    </location>
</feature>
<evidence type="ECO:0000256" key="3">
    <source>
        <dbReference type="ARBA" id="ARBA00022989"/>
    </source>
</evidence>
<evidence type="ECO:0000313" key="7">
    <source>
        <dbReference type="WBParaSite" id="jg13869"/>
    </source>
</evidence>